<protein>
    <submittedName>
        <fullName evidence="2">Uncharacterized protein</fullName>
    </submittedName>
</protein>
<sequence length="87" mass="10026">MAHSMVRWATSPSAEGLTRQPITRECGSVVRRRRSLLAKWDGERGTERGCQRMRVIYTAIRRYVAELNRMQDVGRGLSTYKGERVGR</sequence>
<organism evidence="2 3">
    <name type="scientific">Prauserella alba</name>
    <dbReference type="NCBI Taxonomy" id="176898"/>
    <lineage>
        <taxon>Bacteria</taxon>
        <taxon>Bacillati</taxon>
        <taxon>Actinomycetota</taxon>
        <taxon>Actinomycetes</taxon>
        <taxon>Pseudonocardiales</taxon>
        <taxon>Pseudonocardiaceae</taxon>
        <taxon>Prauserella</taxon>
    </lineage>
</organism>
<proteinExistence type="predicted"/>
<evidence type="ECO:0000313" key="3">
    <source>
        <dbReference type="Proteomes" id="UP001500467"/>
    </source>
</evidence>
<dbReference type="Proteomes" id="UP001500467">
    <property type="component" value="Unassembled WGS sequence"/>
</dbReference>
<evidence type="ECO:0000313" key="2">
    <source>
        <dbReference type="EMBL" id="GAA1221050.1"/>
    </source>
</evidence>
<keyword evidence="3" id="KW-1185">Reference proteome</keyword>
<feature type="region of interest" description="Disordered" evidence="1">
    <location>
        <begin position="1"/>
        <end position="20"/>
    </location>
</feature>
<gene>
    <name evidence="2" type="ORF">GCM10009675_49890</name>
</gene>
<name>A0ABP4GDA2_9PSEU</name>
<accession>A0ABP4GDA2</accession>
<evidence type="ECO:0000256" key="1">
    <source>
        <dbReference type="SAM" id="MobiDB-lite"/>
    </source>
</evidence>
<reference evidence="3" key="1">
    <citation type="journal article" date="2019" name="Int. J. Syst. Evol. Microbiol.">
        <title>The Global Catalogue of Microorganisms (GCM) 10K type strain sequencing project: providing services to taxonomists for standard genome sequencing and annotation.</title>
        <authorList>
            <consortium name="The Broad Institute Genomics Platform"/>
            <consortium name="The Broad Institute Genome Sequencing Center for Infectious Disease"/>
            <person name="Wu L."/>
            <person name="Ma J."/>
        </authorList>
    </citation>
    <scope>NUCLEOTIDE SEQUENCE [LARGE SCALE GENOMIC DNA]</scope>
    <source>
        <strain evidence="3">JCM 13022</strain>
    </source>
</reference>
<comment type="caution">
    <text evidence="2">The sequence shown here is derived from an EMBL/GenBank/DDBJ whole genome shotgun (WGS) entry which is preliminary data.</text>
</comment>
<dbReference type="EMBL" id="BAAALM010000020">
    <property type="protein sequence ID" value="GAA1221050.1"/>
    <property type="molecule type" value="Genomic_DNA"/>
</dbReference>